<dbReference type="Gene3D" id="4.10.1000.10">
    <property type="entry name" value="Zinc finger, CCCH-type"/>
    <property type="match status" value="1"/>
</dbReference>
<feature type="zinc finger region" description="C3H1-type" evidence="4">
    <location>
        <begin position="82"/>
        <end position="109"/>
    </location>
</feature>
<feature type="compositionally biased region" description="Polar residues" evidence="5">
    <location>
        <begin position="651"/>
        <end position="667"/>
    </location>
</feature>
<dbReference type="Gene3D" id="3.30.1370.210">
    <property type="match status" value="1"/>
</dbReference>
<dbReference type="PANTHER" id="PTHR38160:SF1">
    <property type="entry name" value="ZINC FINGER CCCH DOMAIN-CONTAINING PROTEIN 40"/>
    <property type="match status" value="1"/>
</dbReference>
<dbReference type="PROSITE" id="PS50103">
    <property type="entry name" value="ZF_C3H1"/>
    <property type="match status" value="2"/>
</dbReference>
<dbReference type="Proteomes" id="UP000823046">
    <property type="component" value="Unassembled WGS sequence"/>
</dbReference>
<evidence type="ECO:0000256" key="5">
    <source>
        <dbReference type="SAM" id="MobiDB-lite"/>
    </source>
</evidence>
<dbReference type="InterPro" id="IPR036855">
    <property type="entry name" value="Znf_CCCH_sf"/>
</dbReference>
<dbReference type="InterPro" id="IPR000571">
    <property type="entry name" value="Znf_CCCH"/>
</dbReference>
<proteinExistence type="predicted"/>
<feature type="region of interest" description="Disordered" evidence="5">
    <location>
        <begin position="624"/>
        <end position="667"/>
    </location>
</feature>
<dbReference type="SMART" id="SM00356">
    <property type="entry name" value="ZnF_C3H1"/>
    <property type="match status" value="3"/>
</dbReference>
<gene>
    <name evidence="7" type="ORF">IE077_003412</name>
</gene>
<keyword evidence="1 4" id="KW-0479">Metal-binding</keyword>
<evidence type="ECO:0000313" key="7">
    <source>
        <dbReference type="EMBL" id="KAF8820224.1"/>
    </source>
</evidence>
<accession>A0ABQ7J897</accession>
<feature type="compositionally biased region" description="Polar residues" evidence="5">
    <location>
        <begin position="624"/>
        <end position="644"/>
    </location>
</feature>
<feature type="zinc finger region" description="C3H1-type" evidence="4">
    <location>
        <begin position="12"/>
        <end position="39"/>
    </location>
</feature>
<evidence type="ECO:0000256" key="1">
    <source>
        <dbReference type="ARBA" id="ARBA00022723"/>
    </source>
</evidence>
<name>A0ABQ7J897_9APIC</name>
<protein>
    <submittedName>
        <fullName evidence="7">Zinc finger protein</fullName>
    </submittedName>
</protein>
<dbReference type="PANTHER" id="PTHR38160">
    <property type="entry name" value="ZINC FINGER CCCH DOMAIN-CONTAINING PROTEIN 40"/>
    <property type="match status" value="1"/>
</dbReference>
<keyword evidence="8" id="KW-1185">Reference proteome</keyword>
<dbReference type="SUPFAM" id="SSF90229">
    <property type="entry name" value="CCCH zinc finger"/>
    <property type="match status" value="2"/>
</dbReference>
<sequence>MAPPCANRKRPFYKTKICPWYYKNRCDRGEECLFAHSQDELRAAPNLAKTSICPNVRLKGTCDDSTCTFAHKMKELRHTRDLYKTAMCMRYTKGYCNVGDQCRHAHGEHELQHAPKKLFKTDRKKMEVGSHYSENISTAASSTVNRFDEFVLNSDRQLNLSSLALEGPSTHSLGCSGAYAAEISRSSAFETMEHAPGFRRKGVKDSFSHSIGPVAGGKNDSLLNSSNRTGQALSSSEMKACALSYLMRRDGKFPEKIPEGDVSALVLEQMKRSNLDHSEYHSYNPESRMKSESIKFCLSDWLNNSQAARNLSDWMNQPNPEDLRQSVNISNDASVPKYGLMQSYPYTESSVGARSSSCENGSAGMDMEGKYAQYSPFESIAFSVPPSYPNSQSVSTMNSFNSFSEIWNHRSYDPRKLETDSVTPAYSSNKIHIEPRNTISGLPESFCELSARPSRPPVSYHEFLAPSCVDMLPGDRGCAAICNEQNSLSVKEDASDSSVKSFGNYHSLNFGGIEGEPLNNFYNEGSSESTRTPNSSTVSTVGDAAEASYKDCRFGMWFPQCQAGLKITGDSNLYSEKMEASHSGTPHYPTLAMNAAVGEFFDKSIVYMAGNIANNSNDEHLLTRSCNGSNEPQNRSPYNMNSMASPAPRSNAGSSPQFCENSSNRDTSLSQAMQELLFDRS</sequence>
<feature type="domain" description="C3H1-type" evidence="6">
    <location>
        <begin position="82"/>
        <end position="109"/>
    </location>
</feature>
<dbReference type="InterPro" id="IPR045868">
    <property type="entry name" value="Znf_C3H13/40"/>
</dbReference>
<dbReference type="EMBL" id="JADAQX010000442">
    <property type="protein sequence ID" value="KAF8820224.1"/>
    <property type="molecule type" value="Genomic_DNA"/>
</dbReference>
<reference evidence="7 8" key="1">
    <citation type="journal article" date="2020" name="bioRxiv">
        <title>Metabolic contributions of an alphaproteobacterial endosymbiont in the apicomplexan Cardiosporidium cionae.</title>
        <authorList>
            <person name="Hunter E.S."/>
            <person name="Paight C.J."/>
            <person name="Lane C.E."/>
        </authorList>
    </citation>
    <scope>NUCLEOTIDE SEQUENCE [LARGE SCALE GENOMIC DNA]</scope>
    <source>
        <strain evidence="7">ESH_2018</strain>
    </source>
</reference>
<evidence type="ECO:0000256" key="2">
    <source>
        <dbReference type="ARBA" id="ARBA00022771"/>
    </source>
</evidence>
<keyword evidence="2 4" id="KW-0863">Zinc-finger</keyword>
<evidence type="ECO:0000313" key="8">
    <source>
        <dbReference type="Proteomes" id="UP000823046"/>
    </source>
</evidence>
<feature type="domain" description="C3H1-type" evidence="6">
    <location>
        <begin position="12"/>
        <end position="39"/>
    </location>
</feature>
<keyword evidence="3 4" id="KW-0862">Zinc</keyword>
<evidence type="ECO:0000259" key="6">
    <source>
        <dbReference type="PROSITE" id="PS50103"/>
    </source>
</evidence>
<evidence type="ECO:0000256" key="4">
    <source>
        <dbReference type="PROSITE-ProRule" id="PRU00723"/>
    </source>
</evidence>
<comment type="caution">
    <text evidence="7">The sequence shown here is derived from an EMBL/GenBank/DDBJ whole genome shotgun (WGS) entry which is preliminary data.</text>
</comment>
<organism evidence="7 8">
    <name type="scientific">Cardiosporidium cionae</name>
    <dbReference type="NCBI Taxonomy" id="476202"/>
    <lineage>
        <taxon>Eukaryota</taxon>
        <taxon>Sar</taxon>
        <taxon>Alveolata</taxon>
        <taxon>Apicomplexa</taxon>
        <taxon>Aconoidasida</taxon>
        <taxon>Nephromycida</taxon>
        <taxon>Cardiosporidium</taxon>
    </lineage>
</organism>
<evidence type="ECO:0000256" key="3">
    <source>
        <dbReference type="ARBA" id="ARBA00022833"/>
    </source>
</evidence>